<organism evidence="1 2">
    <name type="scientific">Mycobacterium ostraviense</name>
    <dbReference type="NCBI Taxonomy" id="2738409"/>
    <lineage>
        <taxon>Bacteria</taxon>
        <taxon>Bacillati</taxon>
        <taxon>Actinomycetota</taxon>
        <taxon>Actinomycetes</taxon>
        <taxon>Mycobacteriales</taxon>
        <taxon>Mycobacteriaceae</taxon>
        <taxon>Mycobacterium</taxon>
    </lineage>
</organism>
<gene>
    <name evidence="1" type="ORF">A4G28_03360</name>
</gene>
<protein>
    <submittedName>
        <fullName evidence="1">Uncharacterized protein</fullName>
    </submittedName>
</protein>
<dbReference type="Proteomes" id="UP000077342">
    <property type="component" value="Unassembled WGS sequence"/>
</dbReference>
<name>A0A163XQW9_9MYCO</name>
<sequence>MTPGDADKLVPRGDLAALPDLLHGAQRAGPVRDRRPVYVDLLPPYDAGCPAGENIQAWLGDARAARHEQMRPADVVQSASALLRHGPEYAGVLLLGLCDWMNRKGFHALNEVCWLLAAPDAEGCETQERADYVWALRKANNGSYDTY</sequence>
<keyword evidence="2" id="KW-1185">Reference proteome</keyword>
<evidence type="ECO:0000313" key="1">
    <source>
        <dbReference type="EMBL" id="KZS59652.1"/>
    </source>
</evidence>
<dbReference type="EMBL" id="LWCI01000136">
    <property type="protein sequence ID" value="KZS59652.1"/>
    <property type="molecule type" value="Genomic_DNA"/>
</dbReference>
<accession>A0A163XQW9</accession>
<dbReference type="AlphaFoldDB" id="A0A163XQW9"/>
<reference evidence="2" key="1">
    <citation type="submission" date="2016-04" db="EMBL/GenBank/DDBJ databases">
        <authorList>
            <person name="Strapagiel D."/>
            <person name="Borowka P."/>
            <person name="Marciniak B."/>
            <person name="Bakula Z."/>
            <person name="Van Ingen J."/>
            <person name="Safianowska A."/>
            <person name="Dziadek J."/>
            <person name="Jagielski T."/>
        </authorList>
    </citation>
    <scope>NUCLEOTIDE SEQUENCE [LARGE SCALE GENOMIC DNA]</scope>
    <source>
        <strain evidence="2">1010001458</strain>
    </source>
</reference>
<evidence type="ECO:0000313" key="2">
    <source>
        <dbReference type="Proteomes" id="UP000077342"/>
    </source>
</evidence>
<comment type="caution">
    <text evidence="1">The sequence shown here is derived from an EMBL/GenBank/DDBJ whole genome shotgun (WGS) entry which is preliminary data.</text>
</comment>
<proteinExistence type="predicted"/>